<name>R7UTK2_CAPTE</name>
<dbReference type="OrthoDB" id="6066926at2759"/>
<dbReference type="InterPro" id="IPR001611">
    <property type="entry name" value="Leu-rich_rpt"/>
</dbReference>
<dbReference type="Gene3D" id="3.80.10.10">
    <property type="entry name" value="Ribonuclease Inhibitor"/>
    <property type="match status" value="3"/>
</dbReference>
<dbReference type="SMART" id="SM00365">
    <property type="entry name" value="LRR_SD22"/>
    <property type="match status" value="4"/>
</dbReference>
<dbReference type="AlphaFoldDB" id="R7UTK2"/>
<organism evidence="4">
    <name type="scientific">Capitella teleta</name>
    <name type="common">Polychaete worm</name>
    <dbReference type="NCBI Taxonomy" id="283909"/>
    <lineage>
        <taxon>Eukaryota</taxon>
        <taxon>Metazoa</taxon>
        <taxon>Spiralia</taxon>
        <taxon>Lophotrochozoa</taxon>
        <taxon>Annelida</taxon>
        <taxon>Polychaeta</taxon>
        <taxon>Sedentaria</taxon>
        <taxon>Scolecida</taxon>
        <taxon>Capitellidae</taxon>
        <taxon>Capitella</taxon>
    </lineage>
</organism>
<dbReference type="PROSITE" id="PS51450">
    <property type="entry name" value="LRR"/>
    <property type="match status" value="2"/>
</dbReference>
<evidence type="ECO:0000313" key="6">
    <source>
        <dbReference type="Proteomes" id="UP000014760"/>
    </source>
</evidence>
<dbReference type="SMART" id="SM00369">
    <property type="entry name" value="LRR_TYP"/>
    <property type="match status" value="7"/>
</dbReference>
<reference evidence="4 6" key="2">
    <citation type="journal article" date="2013" name="Nature">
        <title>Insights into bilaterian evolution from three spiralian genomes.</title>
        <authorList>
            <person name="Simakov O."/>
            <person name="Marletaz F."/>
            <person name="Cho S.J."/>
            <person name="Edsinger-Gonzales E."/>
            <person name="Havlak P."/>
            <person name="Hellsten U."/>
            <person name="Kuo D.H."/>
            <person name="Larsson T."/>
            <person name="Lv J."/>
            <person name="Arendt D."/>
            <person name="Savage R."/>
            <person name="Osoegawa K."/>
            <person name="de Jong P."/>
            <person name="Grimwood J."/>
            <person name="Chapman J.A."/>
            <person name="Shapiro H."/>
            <person name="Aerts A."/>
            <person name="Otillar R.P."/>
            <person name="Terry A.Y."/>
            <person name="Boore J.L."/>
            <person name="Grigoriev I.V."/>
            <person name="Lindberg D.R."/>
            <person name="Seaver E.C."/>
            <person name="Weisblat D.A."/>
            <person name="Putnam N.H."/>
            <person name="Rokhsar D.S."/>
        </authorList>
    </citation>
    <scope>NUCLEOTIDE SEQUENCE</scope>
    <source>
        <strain evidence="4 6">I ESC-2004</strain>
    </source>
</reference>
<protein>
    <recommendedName>
        <fullName evidence="7">LRRCT domain-containing protein</fullName>
    </recommendedName>
</protein>
<reference evidence="5" key="3">
    <citation type="submission" date="2015-06" db="UniProtKB">
        <authorList>
            <consortium name="EnsemblMetazoa"/>
        </authorList>
    </citation>
    <scope>IDENTIFICATION</scope>
</reference>
<evidence type="ECO:0000313" key="4">
    <source>
        <dbReference type="EMBL" id="ELU09483.1"/>
    </source>
</evidence>
<keyword evidence="1" id="KW-0433">Leucine-rich repeat</keyword>
<evidence type="ECO:0008006" key="7">
    <source>
        <dbReference type="Google" id="ProtNLM"/>
    </source>
</evidence>
<dbReference type="STRING" id="283909.R7UTK2"/>
<dbReference type="EMBL" id="AMQN01000992">
    <property type="status" value="NOT_ANNOTATED_CDS"/>
    <property type="molecule type" value="Genomic_DNA"/>
</dbReference>
<proteinExistence type="predicted"/>
<dbReference type="PANTHER" id="PTHR24366:SF96">
    <property type="entry name" value="LEUCINE RICH REPEAT CONTAINING 53"/>
    <property type="match status" value="1"/>
</dbReference>
<gene>
    <name evidence="4" type="ORF">CAPTEDRAFT_200353</name>
</gene>
<feature type="signal peptide" evidence="3">
    <location>
        <begin position="1"/>
        <end position="23"/>
    </location>
</feature>
<dbReference type="InterPro" id="IPR032675">
    <property type="entry name" value="LRR_dom_sf"/>
</dbReference>
<keyword evidence="2" id="KW-0677">Repeat</keyword>
<sequence length="842" mass="95003">MPPTFKQLFILVLLLGATRDTHQVNLSNRNYTLMPFDLIPKETNNLVFYNNHLKVLEFPAGYDNLSRVNLNSNQLSTFPDLCEVGTTLTKLLLQGNHLTYIEPDFLNALTVLDTLKLGYNLLTTIPDVSGPGGSLSFLSMFHNRVDKLPSMRHIGQSLEVLQIGDNLIENISLRQVSALPNLERLGLKNLALRHLPNLCHVQTDQLVLNIKDNVNLICDWRLAWLELVPLQRFTLMENQTTCIANMADIGALKMVSSLQGEASAARKVNLSNQNHTQMPFELIPKETILLKFSGNYLKILEFQAGYTSLETIVLKQNQLSTFPDLREVGTTLTKLLLPNNNISYIKPDFLNALTALEELNLGFNSLTTIPDVSGPGGSLSLLKIYHNPLQKFPSMRNIGKTLKELGIGDTLLEHISFRQVSEMPNLEILGVSNVTMRHLPNLCHVKTARLDVNIKDNVNLICDWRLAWLQLVPLQRFNLLNNQTTCIANMTDIRTLKTPLLVEVVTECLPRFNPAILVFDEQNYLQTRFNTAFSPLRGDLGYTSRNGPLAKQMFMTLKKTYHESVVMPSILKSLVVFVLLLGEASAEHKVNLSNQNLTRMPFELIPFNTTILKFDSNDLKVLEFQAGYTLLNTILLSRNQLSTFPDLREVGTTLTKLFVHRNNLTYIKPDFLNALTALKELNLGYNSLTTIPDVSGPGGSLLFIDIYQNPFRQFPSMRNIGKSLKELGIARTLIEDISFRQVSELPNLEILGLNKIAIRHLPNLCHVKTEKLTLNVRRIVTLICDWRLAWLQLVPLQRFTLLENQTTCIANMADIGTLKMVSSLQAPFGSIPCQKHHAWMQA</sequence>
<evidence type="ECO:0000256" key="2">
    <source>
        <dbReference type="ARBA" id="ARBA00022737"/>
    </source>
</evidence>
<evidence type="ECO:0000256" key="1">
    <source>
        <dbReference type="ARBA" id="ARBA00022614"/>
    </source>
</evidence>
<dbReference type="Proteomes" id="UP000014760">
    <property type="component" value="Unassembled WGS sequence"/>
</dbReference>
<dbReference type="HOGENOM" id="CLU_338104_0_0_1"/>
<keyword evidence="6" id="KW-1185">Reference proteome</keyword>
<accession>R7UTK2</accession>
<keyword evidence="3" id="KW-0732">Signal</keyword>
<dbReference type="InterPro" id="IPR003591">
    <property type="entry name" value="Leu-rich_rpt_typical-subtyp"/>
</dbReference>
<dbReference type="EnsemblMetazoa" id="CapteT200353">
    <property type="protein sequence ID" value="CapteP200353"/>
    <property type="gene ID" value="CapteG200353"/>
</dbReference>
<evidence type="ECO:0000313" key="5">
    <source>
        <dbReference type="EnsemblMetazoa" id="CapteP200353"/>
    </source>
</evidence>
<feature type="chain" id="PRO_5008788358" description="LRRCT domain-containing protein" evidence="3">
    <location>
        <begin position="24"/>
        <end position="842"/>
    </location>
</feature>
<dbReference type="SUPFAM" id="SSF52058">
    <property type="entry name" value="L domain-like"/>
    <property type="match status" value="3"/>
</dbReference>
<dbReference type="EMBL" id="AMQN01000991">
    <property type="status" value="NOT_ANNOTATED_CDS"/>
    <property type="molecule type" value="Genomic_DNA"/>
</dbReference>
<evidence type="ECO:0000256" key="3">
    <source>
        <dbReference type="SAM" id="SignalP"/>
    </source>
</evidence>
<dbReference type="SMART" id="SM00364">
    <property type="entry name" value="LRR_BAC"/>
    <property type="match status" value="9"/>
</dbReference>
<dbReference type="PANTHER" id="PTHR24366">
    <property type="entry name" value="IG(IMMUNOGLOBULIN) AND LRR(LEUCINE RICH REPEAT) DOMAINS"/>
    <property type="match status" value="1"/>
</dbReference>
<reference evidence="6" key="1">
    <citation type="submission" date="2012-12" db="EMBL/GenBank/DDBJ databases">
        <authorList>
            <person name="Hellsten U."/>
            <person name="Grimwood J."/>
            <person name="Chapman J.A."/>
            <person name="Shapiro H."/>
            <person name="Aerts A."/>
            <person name="Otillar R.P."/>
            <person name="Terry A.Y."/>
            <person name="Boore J.L."/>
            <person name="Simakov O."/>
            <person name="Marletaz F."/>
            <person name="Cho S.-J."/>
            <person name="Edsinger-Gonzales E."/>
            <person name="Havlak P."/>
            <person name="Kuo D.-H."/>
            <person name="Larsson T."/>
            <person name="Lv J."/>
            <person name="Arendt D."/>
            <person name="Savage R."/>
            <person name="Osoegawa K."/>
            <person name="de Jong P."/>
            <person name="Lindberg D.R."/>
            <person name="Seaver E.C."/>
            <person name="Weisblat D.A."/>
            <person name="Putnam N.H."/>
            <person name="Grigoriev I.V."/>
            <person name="Rokhsar D.S."/>
        </authorList>
    </citation>
    <scope>NUCLEOTIDE SEQUENCE</scope>
    <source>
        <strain evidence="6">I ESC-2004</strain>
    </source>
</reference>
<dbReference type="Pfam" id="PF13855">
    <property type="entry name" value="LRR_8"/>
    <property type="match status" value="3"/>
</dbReference>
<dbReference type="EMBL" id="KB298217">
    <property type="protein sequence ID" value="ELU09483.1"/>
    <property type="molecule type" value="Genomic_DNA"/>
</dbReference>